<evidence type="ECO:0000313" key="3">
    <source>
        <dbReference type="EMBL" id="VAX18008.1"/>
    </source>
</evidence>
<protein>
    <submittedName>
        <fullName evidence="3">Two-component transcriptional response regulator, LuxR family</fullName>
    </submittedName>
</protein>
<reference evidence="3" key="1">
    <citation type="submission" date="2018-06" db="EMBL/GenBank/DDBJ databases">
        <authorList>
            <person name="Zhirakovskaya E."/>
        </authorList>
    </citation>
    <scope>NUCLEOTIDE SEQUENCE</scope>
</reference>
<dbReference type="GO" id="GO:0005829">
    <property type="term" value="C:cytosol"/>
    <property type="evidence" value="ECO:0007669"/>
    <property type="project" value="TreeGrafter"/>
</dbReference>
<dbReference type="GO" id="GO:0032993">
    <property type="term" value="C:protein-DNA complex"/>
    <property type="evidence" value="ECO:0007669"/>
    <property type="project" value="TreeGrafter"/>
</dbReference>
<organism evidence="3">
    <name type="scientific">hydrothermal vent metagenome</name>
    <dbReference type="NCBI Taxonomy" id="652676"/>
    <lineage>
        <taxon>unclassified sequences</taxon>
        <taxon>metagenomes</taxon>
        <taxon>ecological metagenomes</taxon>
    </lineage>
</organism>
<dbReference type="GO" id="GO:0000156">
    <property type="term" value="F:phosphorelay response regulator activity"/>
    <property type="evidence" value="ECO:0007669"/>
    <property type="project" value="TreeGrafter"/>
</dbReference>
<dbReference type="InterPro" id="IPR001789">
    <property type="entry name" value="Sig_transdc_resp-reg_receiver"/>
</dbReference>
<sequence length="161" mass="18786">MSKKLKVIIIDDEKLARDLIRSFLAKYTDMEIVAECENGFEGIKSINEYKPDLIFLDIQMPKLNGFEMLELIDEELNIIFSTAYDQYALKAFEVNAVDYLLKPFSRERFDEAVKRVLERIEKAEPIIQKPKELAGKFVSENEILKRIVVKKNQKIEIVPVE</sequence>
<dbReference type="AlphaFoldDB" id="A0A3B1C2F9"/>
<feature type="domain" description="Response regulatory" evidence="2">
    <location>
        <begin position="6"/>
        <end position="117"/>
    </location>
</feature>
<dbReference type="PROSITE" id="PS50110">
    <property type="entry name" value="RESPONSE_REGULATORY"/>
    <property type="match status" value="1"/>
</dbReference>
<dbReference type="PANTHER" id="PTHR48111">
    <property type="entry name" value="REGULATOR OF RPOS"/>
    <property type="match status" value="1"/>
</dbReference>
<evidence type="ECO:0000256" key="1">
    <source>
        <dbReference type="ARBA" id="ARBA00023125"/>
    </source>
</evidence>
<dbReference type="Pfam" id="PF00072">
    <property type="entry name" value="Response_reg"/>
    <property type="match status" value="1"/>
</dbReference>
<dbReference type="GO" id="GO:0006355">
    <property type="term" value="P:regulation of DNA-templated transcription"/>
    <property type="evidence" value="ECO:0007669"/>
    <property type="project" value="TreeGrafter"/>
</dbReference>
<dbReference type="SUPFAM" id="SSF52172">
    <property type="entry name" value="CheY-like"/>
    <property type="match status" value="1"/>
</dbReference>
<proteinExistence type="predicted"/>
<dbReference type="InterPro" id="IPR011006">
    <property type="entry name" value="CheY-like_superfamily"/>
</dbReference>
<dbReference type="FunFam" id="3.40.50.2300:FF:000051">
    <property type="entry name" value="Two-component response regulator yehT"/>
    <property type="match status" value="1"/>
</dbReference>
<dbReference type="GO" id="GO:0000976">
    <property type="term" value="F:transcription cis-regulatory region binding"/>
    <property type="evidence" value="ECO:0007669"/>
    <property type="project" value="TreeGrafter"/>
</dbReference>
<feature type="non-terminal residue" evidence="3">
    <location>
        <position position="161"/>
    </location>
</feature>
<gene>
    <name evidence="3" type="ORF">MNBD_IGNAVI01-2829</name>
</gene>
<dbReference type="Gene3D" id="3.40.50.2300">
    <property type="match status" value="1"/>
</dbReference>
<dbReference type="InterPro" id="IPR039420">
    <property type="entry name" value="WalR-like"/>
</dbReference>
<evidence type="ECO:0000259" key="2">
    <source>
        <dbReference type="PROSITE" id="PS50110"/>
    </source>
</evidence>
<keyword evidence="1" id="KW-0238">DNA-binding</keyword>
<dbReference type="SMART" id="SM00448">
    <property type="entry name" value="REC"/>
    <property type="match status" value="1"/>
</dbReference>
<dbReference type="PANTHER" id="PTHR48111:SF69">
    <property type="entry name" value="RESPONSE REGULATOR RECEIVER"/>
    <property type="match status" value="1"/>
</dbReference>
<dbReference type="EMBL" id="UOGD01000091">
    <property type="protein sequence ID" value="VAX18008.1"/>
    <property type="molecule type" value="Genomic_DNA"/>
</dbReference>
<accession>A0A3B1C2F9</accession>
<name>A0A3B1C2F9_9ZZZZ</name>